<dbReference type="InterPro" id="IPR013235">
    <property type="entry name" value="PPP_dom"/>
</dbReference>
<dbReference type="PROSITE" id="PS50005">
    <property type="entry name" value="TPR"/>
    <property type="match status" value="1"/>
</dbReference>
<keyword evidence="8" id="KW-0802">TPR repeat</keyword>
<evidence type="ECO:0000256" key="10">
    <source>
        <dbReference type="SAM" id="MobiDB-lite"/>
    </source>
</evidence>
<organism evidence="12 13">
    <name type="scientific">Ceraceosorus bombacis</name>
    <dbReference type="NCBI Taxonomy" id="401625"/>
    <lineage>
        <taxon>Eukaryota</taxon>
        <taxon>Fungi</taxon>
        <taxon>Dikarya</taxon>
        <taxon>Basidiomycota</taxon>
        <taxon>Ustilaginomycotina</taxon>
        <taxon>Exobasidiomycetes</taxon>
        <taxon>Ceraceosorales</taxon>
        <taxon>Ceraceosoraceae</taxon>
        <taxon>Ceraceosorus</taxon>
    </lineage>
</organism>
<dbReference type="InterPro" id="IPR029052">
    <property type="entry name" value="Metallo-depent_PP-like"/>
</dbReference>
<sequence>MSSPEASDTEAASSTLSIGGEEQSTSTSIPSTSSSPILPSATSSDLPPSPTSKTAQLSPSERSGAASKLKDEGNQLFLKHDYEGAKVAFGKAIALDPSVPQFWSNRAACELKLEQHGLAIEDATKAICLDASFAKAYYRRASAFLSILDPKSALPDLRRVAQLEPNNKTIRGQVDATTKLLRRQQFEKAIVKQDGPKAWQRALETLRENLPTVHVEEGYEGPKLKEGPFAKEGDDPNAVGPFLGAIDQDFIDKMIEWFKDGKRLPMRYAWQIMLGAQREFLKEGTIVDYTVPEGQTIDVIGDTHGQYYDLLNLLSKTGRPSNTHALLFNGDAVDRGSWSCEVVLTILAYKWLYPKTCFFNRGNHETHDMNTVYGFEAECKAKFNEMTYKVFTDVFVSLPLATLITASKPAIPGSELPSGSSKAQREPILFDGGIKRFFVVHGGLFAQDGVTLDNIRAVNRFAAGGQPPNSGIMHDMLWADPCAANGRAPSKRGVGYGFGPDISKAWCTLNKITAVFRSHEVRQAGYDEEHEGLICTVFSAPNYCDQGANEGAFARVDERGTYVFHKYTAVPHPNLPPMYYSNQGGMRGMLS</sequence>
<dbReference type="SUPFAM" id="SSF48452">
    <property type="entry name" value="TPR-like"/>
    <property type="match status" value="1"/>
</dbReference>
<dbReference type="SMART" id="SM00156">
    <property type="entry name" value="PP2Ac"/>
    <property type="match status" value="1"/>
</dbReference>
<dbReference type="STRING" id="401625.A0A0P1BDY6"/>
<evidence type="ECO:0000256" key="7">
    <source>
        <dbReference type="PIRSR" id="PIRSR033096-1"/>
    </source>
</evidence>
<keyword evidence="3" id="KW-0479">Metal-binding</keyword>
<feature type="region of interest" description="Disordered" evidence="10">
    <location>
        <begin position="1"/>
        <end position="69"/>
    </location>
</feature>
<dbReference type="InterPro" id="IPR011990">
    <property type="entry name" value="TPR-like_helical_dom_sf"/>
</dbReference>
<dbReference type="EC" id="3.1.3.16" evidence="9"/>
<proteinExistence type="inferred from homology"/>
<keyword evidence="13" id="KW-1185">Reference proteome</keyword>
<dbReference type="Pfam" id="PF08321">
    <property type="entry name" value="PPP5"/>
    <property type="match status" value="1"/>
</dbReference>
<dbReference type="PANTHER" id="PTHR45668:SF5">
    <property type="entry name" value="SERINE_THREONINE-PROTEIN PHOSPHATASE 5"/>
    <property type="match status" value="1"/>
</dbReference>
<dbReference type="InterPro" id="IPR006186">
    <property type="entry name" value="Ser/Thr-sp_prot-phosphatase"/>
</dbReference>
<comment type="cofactor">
    <cofactor evidence="1">
        <name>Mn(2+)</name>
        <dbReference type="ChEBI" id="CHEBI:29035"/>
    </cofactor>
</comment>
<dbReference type="InterPro" id="IPR051134">
    <property type="entry name" value="PPP_phosphatase"/>
</dbReference>
<dbReference type="GO" id="GO:0004722">
    <property type="term" value="F:protein serine/threonine phosphatase activity"/>
    <property type="evidence" value="ECO:0007669"/>
    <property type="project" value="UniProtKB-EC"/>
</dbReference>
<dbReference type="Pfam" id="PF00149">
    <property type="entry name" value="Metallophos"/>
    <property type="match status" value="1"/>
</dbReference>
<evidence type="ECO:0000256" key="6">
    <source>
        <dbReference type="ARBA" id="ARBA00023211"/>
    </source>
</evidence>
<evidence type="ECO:0000256" key="1">
    <source>
        <dbReference type="ARBA" id="ARBA00001936"/>
    </source>
</evidence>
<reference evidence="12 13" key="1">
    <citation type="submission" date="2014-09" db="EMBL/GenBank/DDBJ databases">
        <authorList>
            <person name="Magalhaes I.L.F."/>
            <person name="Oliveira U."/>
            <person name="Santos F.R."/>
            <person name="Vidigal T.H.D.A."/>
            <person name="Brescovit A.D."/>
            <person name="Santos A.J."/>
        </authorList>
    </citation>
    <scope>NUCLEOTIDE SEQUENCE [LARGE SCALE GENOMIC DNA]</scope>
</reference>
<evidence type="ECO:0000313" key="13">
    <source>
        <dbReference type="Proteomes" id="UP000054845"/>
    </source>
</evidence>
<protein>
    <recommendedName>
        <fullName evidence="9">Serine/threonine-protein phosphatase</fullName>
        <ecNumber evidence="9">3.1.3.16</ecNumber>
    </recommendedName>
</protein>
<feature type="active site" description="Proton donor/acceptor" evidence="7">
    <location>
        <position position="364"/>
    </location>
</feature>
<dbReference type="PROSITE" id="PS00125">
    <property type="entry name" value="SER_THR_PHOSPHATASE"/>
    <property type="match status" value="1"/>
</dbReference>
<dbReference type="EMBL" id="CCYA01000221">
    <property type="protein sequence ID" value="CEH13621.1"/>
    <property type="molecule type" value="Genomic_DNA"/>
</dbReference>
<feature type="compositionally biased region" description="Polar residues" evidence="10">
    <location>
        <begin position="1"/>
        <end position="17"/>
    </location>
</feature>
<evidence type="ECO:0000256" key="9">
    <source>
        <dbReference type="RuleBase" id="RU004273"/>
    </source>
</evidence>
<dbReference type="GO" id="GO:0046872">
    <property type="term" value="F:metal ion binding"/>
    <property type="evidence" value="ECO:0007669"/>
    <property type="project" value="UniProtKB-KW"/>
</dbReference>
<dbReference type="Gene3D" id="3.60.21.10">
    <property type="match status" value="1"/>
</dbReference>
<evidence type="ECO:0000256" key="4">
    <source>
        <dbReference type="ARBA" id="ARBA00022737"/>
    </source>
</evidence>
<dbReference type="InterPro" id="IPR004843">
    <property type="entry name" value="Calcineurin-like_PHP"/>
</dbReference>
<dbReference type="SMART" id="SM00028">
    <property type="entry name" value="TPR"/>
    <property type="match status" value="3"/>
</dbReference>
<feature type="domain" description="Serine/threonine specific protein phosphatases" evidence="11">
    <location>
        <begin position="360"/>
        <end position="365"/>
    </location>
</feature>
<evidence type="ECO:0000313" key="12">
    <source>
        <dbReference type="EMBL" id="CEH13621.1"/>
    </source>
</evidence>
<feature type="compositionally biased region" description="Low complexity" evidence="10">
    <location>
        <begin position="24"/>
        <end position="44"/>
    </location>
</feature>
<accession>A0A0P1BDY6</accession>
<feature type="repeat" description="TPR" evidence="8">
    <location>
        <begin position="134"/>
        <end position="167"/>
    </location>
</feature>
<keyword evidence="4" id="KW-0677">Repeat</keyword>
<keyword evidence="5 9" id="KW-0378">Hydrolase</keyword>
<name>A0A0P1BDY6_9BASI</name>
<dbReference type="OrthoDB" id="445564at2759"/>
<comment type="catalytic activity">
    <reaction evidence="9">
        <text>O-phospho-L-threonyl-[protein] + H2O = L-threonyl-[protein] + phosphate</text>
        <dbReference type="Rhea" id="RHEA:47004"/>
        <dbReference type="Rhea" id="RHEA-COMP:11060"/>
        <dbReference type="Rhea" id="RHEA-COMP:11605"/>
        <dbReference type="ChEBI" id="CHEBI:15377"/>
        <dbReference type="ChEBI" id="CHEBI:30013"/>
        <dbReference type="ChEBI" id="CHEBI:43474"/>
        <dbReference type="ChEBI" id="CHEBI:61977"/>
        <dbReference type="EC" id="3.1.3.16"/>
    </reaction>
</comment>
<evidence type="ECO:0000256" key="3">
    <source>
        <dbReference type="ARBA" id="ARBA00022723"/>
    </source>
</evidence>
<dbReference type="PANTHER" id="PTHR45668">
    <property type="entry name" value="SERINE/THREONINE-PROTEIN PHOSPHATASE 5-RELATED"/>
    <property type="match status" value="1"/>
</dbReference>
<dbReference type="InterPro" id="IPR019734">
    <property type="entry name" value="TPR_rpt"/>
</dbReference>
<keyword evidence="6" id="KW-0464">Manganese</keyword>
<dbReference type="SUPFAM" id="SSF56300">
    <property type="entry name" value="Metallo-dependent phosphatases"/>
    <property type="match status" value="1"/>
</dbReference>
<evidence type="ECO:0000256" key="5">
    <source>
        <dbReference type="ARBA" id="ARBA00022801"/>
    </source>
</evidence>
<dbReference type="Gene3D" id="1.25.40.10">
    <property type="entry name" value="Tetratricopeptide repeat domain"/>
    <property type="match status" value="1"/>
</dbReference>
<comment type="similarity">
    <text evidence="2">Belongs to the PPP phosphatase family. PP-5 (PP-T) subfamily.</text>
</comment>
<dbReference type="AlphaFoldDB" id="A0A0P1BDY6"/>
<evidence type="ECO:0000256" key="8">
    <source>
        <dbReference type="PROSITE-ProRule" id="PRU00339"/>
    </source>
</evidence>
<evidence type="ECO:0000256" key="2">
    <source>
        <dbReference type="ARBA" id="ARBA00008786"/>
    </source>
</evidence>
<feature type="compositionally biased region" description="Polar residues" evidence="10">
    <location>
        <begin position="51"/>
        <end position="61"/>
    </location>
</feature>
<dbReference type="PRINTS" id="PR00114">
    <property type="entry name" value="STPHPHTASE"/>
</dbReference>
<evidence type="ECO:0000259" key="11">
    <source>
        <dbReference type="PROSITE" id="PS00125"/>
    </source>
</evidence>
<dbReference type="PIRSF" id="PIRSF033096">
    <property type="entry name" value="PPPtase_5"/>
    <property type="match status" value="1"/>
</dbReference>
<dbReference type="Proteomes" id="UP000054845">
    <property type="component" value="Unassembled WGS sequence"/>
</dbReference>